<name>A0AAV2KB73_KNICA</name>
<dbReference type="EMBL" id="OZ035839">
    <property type="protein sequence ID" value="CAL1587158.1"/>
    <property type="molecule type" value="Genomic_DNA"/>
</dbReference>
<organism evidence="2 3">
    <name type="scientific">Knipowitschia caucasica</name>
    <name type="common">Caucasian dwarf goby</name>
    <name type="synonym">Pomatoschistus caucasicus</name>
    <dbReference type="NCBI Taxonomy" id="637954"/>
    <lineage>
        <taxon>Eukaryota</taxon>
        <taxon>Metazoa</taxon>
        <taxon>Chordata</taxon>
        <taxon>Craniata</taxon>
        <taxon>Vertebrata</taxon>
        <taxon>Euteleostomi</taxon>
        <taxon>Actinopterygii</taxon>
        <taxon>Neopterygii</taxon>
        <taxon>Teleostei</taxon>
        <taxon>Neoteleostei</taxon>
        <taxon>Acanthomorphata</taxon>
        <taxon>Gobiaria</taxon>
        <taxon>Gobiiformes</taxon>
        <taxon>Gobioidei</taxon>
        <taxon>Gobiidae</taxon>
        <taxon>Gobiinae</taxon>
        <taxon>Knipowitschia</taxon>
    </lineage>
</organism>
<dbReference type="AlphaFoldDB" id="A0AAV2KB73"/>
<evidence type="ECO:0000313" key="2">
    <source>
        <dbReference type="EMBL" id="CAL1587158.1"/>
    </source>
</evidence>
<feature type="region of interest" description="Disordered" evidence="1">
    <location>
        <begin position="1"/>
        <end position="100"/>
    </location>
</feature>
<reference evidence="2 3" key="1">
    <citation type="submission" date="2024-04" db="EMBL/GenBank/DDBJ databases">
        <authorList>
            <person name="Waldvogel A.-M."/>
            <person name="Schoenle A."/>
        </authorList>
    </citation>
    <scope>NUCLEOTIDE SEQUENCE [LARGE SCALE GENOMIC DNA]</scope>
</reference>
<accession>A0AAV2KB73</accession>
<feature type="compositionally biased region" description="Acidic residues" evidence="1">
    <location>
        <begin position="31"/>
        <end position="40"/>
    </location>
</feature>
<keyword evidence="3" id="KW-1185">Reference proteome</keyword>
<feature type="compositionally biased region" description="Basic residues" evidence="1">
    <location>
        <begin position="44"/>
        <end position="56"/>
    </location>
</feature>
<evidence type="ECO:0000256" key="1">
    <source>
        <dbReference type="SAM" id="MobiDB-lite"/>
    </source>
</evidence>
<sequence length="100" mass="11636">MLAPQGMEEDQDMSSWSEEEFQERCTYIVMDQEEQEEEEEETRRSRRTRRSRAKRGLRTETKRVSVSEPLWRRHKATAENKSAGAAPALQAAFTPPAGHR</sequence>
<proteinExistence type="predicted"/>
<feature type="compositionally biased region" description="Acidic residues" evidence="1">
    <location>
        <begin position="7"/>
        <end position="21"/>
    </location>
</feature>
<protein>
    <submittedName>
        <fullName evidence="2">Uncharacterized protein</fullName>
    </submittedName>
</protein>
<gene>
    <name evidence="2" type="ORF">KC01_LOCUS17127</name>
</gene>
<evidence type="ECO:0000313" key="3">
    <source>
        <dbReference type="Proteomes" id="UP001497482"/>
    </source>
</evidence>
<dbReference type="Proteomes" id="UP001497482">
    <property type="component" value="Chromosome 17"/>
</dbReference>